<evidence type="ECO:0000313" key="2">
    <source>
        <dbReference type="EMBL" id="PMD47014.1"/>
    </source>
</evidence>
<feature type="compositionally biased region" description="Basic and acidic residues" evidence="1">
    <location>
        <begin position="24"/>
        <end position="34"/>
    </location>
</feature>
<name>A0A2J6S8C7_HYAVF</name>
<dbReference type="Gene3D" id="3.60.130.30">
    <property type="match status" value="1"/>
</dbReference>
<evidence type="ECO:0000256" key="1">
    <source>
        <dbReference type="SAM" id="MobiDB-lite"/>
    </source>
</evidence>
<keyword evidence="3" id="KW-1185">Reference proteome</keyword>
<evidence type="ECO:0000313" key="3">
    <source>
        <dbReference type="Proteomes" id="UP000235786"/>
    </source>
</evidence>
<dbReference type="EMBL" id="KZ613938">
    <property type="protein sequence ID" value="PMD47014.1"/>
    <property type="molecule type" value="Genomic_DNA"/>
</dbReference>
<dbReference type="AlphaFoldDB" id="A0A2J6S8C7"/>
<gene>
    <name evidence="2" type="ORF">L207DRAFT_606044</name>
</gene>
<feature type="compositionally biased region" description="Basic and acidic residues" evidence="1">
    <location>
        <begin position="573"/>
        <end position="588"/>
    </location>
</feature>
<proteinExistence type="predicted"/>
<dbReference type="OrthoDB" id="4638065at2759"/>
<accession>A0A2J6S8C7</accession>
<protein>
    <submittedName>
        <fullName evidence="2">Uncharacterized protein</fullName>
    </submittedName>
</protein>
<feature type="region of interest" description="Disordered" evidence="1">
    <location>
        <begin position="573"/>
        <end position="705"/>
    </location>
</feature>
<feature type="compositionally biased region" description="Basic and acidic residues" evidence="1">
    <location>
        <begin position="625"/>
        <end position="636"/>
    </location>
</feature>
<organism evidence="2 3">
    <name type="scientific">Hyaloscypha variabilis (strain UAMH 11265 / GT02V1 / F)</name>
    <name type="common">Meliniomyces variabilis</name>
    <dbReference type="NCBI Taxonomy" id="1149755"/>
    <lineage>
        <taxon>Eukaryota</taxon>
        <taxon>Fungi</taxon>
        <taxon>Dikarya</taxon>
        <taxon>Ascomycota</taxon>
        <taxon>Pezizomycotina</taxon>
        <taxon>Leotiomycetes</taxon>
        <taxon>Helotiales</taxon>
        <taxon>Hyaloscyphaceae</taxon>
        <taxon>Hyaloscypha</taxon>
        <taxon>Hyaloscypha variabilis</taxon>
    </lineage>
</organism>
<reference evidence="2 3" key="1">
    <citation type="submission" date="2016-04" db="EMBL/GenBank/DDBJ databases">
        <title>A degradative enzymes factory behind the ericoid mycorrhizal symbiosis.</title>
        <authorList>
            <consortium name="DOE Joint Genome Institute"/>
            <person name="Martino E."/>
            <person name="Morin E."/>
            <person name="Grelet G."/>
            <person name="Kuo A."/>
            <person name="Kohler A."/>
            <person name="Daghino S."/>
            <person name="Barry K."/>
            <person name="Choi C."/>
            <person name="Cichocki N."/>
            <person name="Clum A."/>
            <person name="Copeland A."/>
            <person name="Hainaut M."/>
            <person name="Haridas S."/>
            <person name="Labutti K."/>
            <person name="Lindquist E."/>
            <person name="Lipzen A."/>
            <person name="Khouja H.-R."/>
            <person name="Murat C."/>
            <person name="Ohm R."/>
            <person name="Olson A."/>
            <person name="Spatafora J."/>
            <person name="Veneault-Fourrey C."/>
            <person name="Henrissat B."/>
            <person name="Grigoriev I."/>
            <person name="Martin F."/>
            <person name="Perotto S."/>
        </authorList>
    </citation>
    <scope>NUCLEOTIDE SEQUENCE [LARGE SCALE GENOMIC DNA]</scope>
    <source>
        <strain evidence="2 3">F</strain>
    </source>
</reference>
<feature type="region of interest" description="Disordered" evidence="1">
    <location>
        <begin position="1"/>
        <end position="34"/>
    </location>
</feature>
<sequence>MGKFQNPTKQPDYPMGTEYPPRTAARDKAALERARDSMRRIDHVRKRKTEEDKTRKISSERDVGLTPGLDLQQRYDNKVEWKMPAEAASAGARHWNWGGVGSPENESIVLDDFEHQIQIDTYDPTLEELAQDILAVKEKAAALIADSEVKTEERCGRVIETFEMNKRKIVKIVYKEADITNGRYSKLSIARDFESKVDEGFYSQPGLDIEQYLAAELVLRTGGRIPGSTYDLWRNARMLAHQQFYLDPRLVQRTKDRLKSRRDPALDEALSIAKRALPMKTYNQYYQSRRDEYAVEKGIFYYVKDVDILMVLDKNKKMIIFQCSNAFQKVLSREIQDRVVDSITKYSVLQPVPLPDGTRHGMHWTDWLQENPQFDYRNPANDLLRIGPQSGVYHFGIHCQVGDTVGQRGVMATQDSSGRIEKFPHVQQELVKLRYSAIGAAEAVHEFFFKLVDRELMEDYQKVAKQASTLGIDFETRRKNQIFSLTAVLVNLLTIEHKDASDWKFGIAALIPMGDYTGADLLLRELGLQIKAPPGTVQIMRGCELRHSTTKWKGIRVVTVSVAHDAIRRWAQRKFEPKSQAPSKRETMQTDSSDSEDLYPSKTKTKQTHKTASKDRAPSKKAMKRKDSSHSDDRTPSKRKTEHRGSSGSSDQTILKRKLKQNDSSDSDDQTCSKRKYKKCWCSSDSDSDSDDWSYYTEPDHEYEH</sequence>
<dbReference type="Proteomes" id="UP000235786">
    <property type="component" value="Unassembled WGS sequence"/>
</dbReference>